<gene>
    <name evidence="2" type="ORF">ERICV_05074</name>
</gene>
<evidence type="ECO:0000256" key="1">
    <source>
        <dbReference type="SAM" id="Phobius"/>
    </source>
</evidence>
<proteinExistence type="predicted"/>
<feature type="transmembrane region" description="Helical" evidence="1">
    <location>
        <begin position="7"/>
        <end position="28"/>
    </location>
</feature>
<evidence type="ECO:0000313" key="2">
    <source>
        <dbReference type="EMBL" id="QHZ54058.1"/>
    </source>
</evidence>
<dbReference type="EMBL" id="CP019718">
    <property type="protein sequence ID" value="QHZ54058.1"/>
    <property type="molecule type" value="Genomic_DNA"/>
</dbReference>
<geneLocation type="plasmid" evidence="2 3">
    <name>unnamed1</name>
</geneLocation>
<dbReference type="Proteomes" id="UP000464330">
    <property type="component" value="Plasmid unnamed1"/>
</dbReference>
<dbReference type="RefSeq" id="WP_172423994.1">
    <property type="nucleotide sequence ID" value="NZ_CP019718.1"/>
</dbReference>
<sequence length="55" mass="5877">MGIKTKTAIYGGCLSVIFLLAAWDIGFFSSTTEGIQTVAITMLVLIVLPTILTKD</sequence>
<keyword evidence="2" id="KW-0614">Plasmid</keyword>
<keyword evidence="1" id="KW-1133">Transmembrane helix</keyword>
<evidence type="ECO:0000313" key="3">
    <source>
        <dbReference type="Proteomes" id="UP000464330"/>
    </source>
</evidence>
<dbReference type="AlphaFoldDB" id="A0A6C0R0Z0"/>
<feature type="transmembrane region" description="Helical" evidence="1">
    <location>
        <begin position="34"/>
        <end position="52"/>
    </location>
</feature>
<protein>
    <submittedName>
        <fullName evidence="2">Uncharacterized protein</fullName>
    </submittedName>
</protein>
<organism evidence="2 3">
    <name type="scientific">Paenibacillus larvae subsp. larvae</name>
    <dbReference type="NCBI Taxonomy" id="147375"/>
    <lineage>
        <taxon>Bacteria</taxon>
        <taxon>Bacillati</taxon>
        <taxon>Bacillota</taxon>
        <taxon>Bacilli</taxon>
        <taxon>Bacillales</taxon>
        <taxon>Paenibacillaceae</taxon>
        <taxon>Paenibacillus</taxon>
    </lineage>
</organism>
<name>A0A6C0R0Z0_9BACL</name>
<keyword evidence="1" id="KW-0472">Membrane</keyword>
<keyword evidence="1" id="KW-0812">Transmembrane</keyword>
<accession>A0A6C0R0Z0</accession>
<reference evidence="2 3" key="1">
    <citation type="journal article" date="2020" name="Int. J. Med. Microbiol.">
        <title>Discovery of Paenibacillus larvae ERIC V: Phenotypic and genomic comparison to genotypes ERIC I-IV reveal different inventories of virulence factors which correlate with epidemiological prevalences of American Foulbrood.</title>
        <authorList>
            <person name="Beims H."/>
            <person name="Bunk B."/>
            <person name="Erler S."/>
            <person name="Mohr K.I."/>
            <person name="Sproer C."/>
            <person name="Pradella S."/>
            <person name="Gunther G."/>
            <person name="Rohde M."/>
            <person name="von der Ohe W."/>
            <person name="Steinert M."/>
        </authorList>
    </citation>
    <scope>NUCLEOTIDE SEQUENCE [LARGE SCALE GENOMIC DNA]</scope>
    <source>
        <strain evidence="2">Eric_V</strain>
        <plasmid evidence="2">unnamed1</plasmid>
    </source>
</reference>